<protein>
    <submittedName>
        <fullName evidence="2">Uncharacterized protein</fullName>
    </submittedName>
</protein>
<evidence type="ECO:0000313" key="3">
    <source>
        <dbReference type="Proteomes" id="UP000785613"/>
    </source>
</evidence>
<evidence type="ECO:0000313" key="2">
    <source>
        <dbReference type="EMBL" id="NHZ33342.1"/>
    </source>
</evidence>
<accession>A0ABX0LGG8</accession>
<reference evidence="2 3" key="1">
    <citation type="submission" date="2019-09" db="EMBL/GenBank/DDBJ databases">
        <title>Taxonomy of Antarctic Massilia spp.: description of Massilia rubra sp. nov., Massilia aquatica sp. nov., Massilia mucilaginosa sp. nov., Massilia frigida sp. nov. isolated from streams, lakes and regoliths.</title>
        <authorList>
            <person name="Holochova P."/>
            <person name="Sedlacek I."/>
            <person name="Kralova S."/>
            <person name="Maslanova I."/>
            <person name="Busse H.-J."/>
            <person name="Stankova E."/>
            <person name="Vrbovska V."/>
            <person name="Kovarovic V."/>
            <person name="Bartak M."/>
            <person name="Svec P."/>
            <person name="Pantucek R."/>
        </authorList>
    </citation>
    <scope>NUCLEOTIDE SEQUENCE [LARGE SCALE GENOMIC DNA]</scope>
    <source>
        <strain evidence="2 3">CCM 8692</strain>
    </source>
</reference>
<dbReference type="RefSeq" id="WP_167222925.1">
    <property type="nucleotide sequence ID" value="NZ_VUYU01000004.1"/>
</dbReference>
<feature type="region of interest" description="Disordered" evidence="1">
    <location>
        <begin position="302"/>
        <end position="326"/>
    </location>
</feature>
<dbReference type="Proteomes" id="UP000785613">
    <property type="component" value="Unassembled WGS sequence"/>
</dbReference>
<sequence>MIYIDKNKLTVDGVDVYPDHASPTQFWYIPGTIALAQRAGKSVLSYFWYTDSENDTDGTGFLNFEVNTSVPQATLDKIKAQLDLPAGTDRASIRLSTVPYQTGSVNFSVLGPMAAQAADASKDDTVVYQSAEQLVWRAGSSSLVGDNAAVCSVTFRKEGKLAAAMKAALQSKGQHIAAVYRLEFLAMRPSVSFKVTGEFKKTIEDFQASIGTQIPLEAFVLDLGINARWQKIMQNTDLKIEVVNYTGKGDAELEGLKWARQLLLDYVLKNFFEVQLGNDPNAWSPLKDEPKVDEAVQRSKATEVAAADKVEQDTAGEADSPEKSEQSAAAVKEIVKAATLMIPKVNIRASYYHGSQVNSIDFLYSEQNATTMVVLPQALVGLGPDEQAADHITTLNRAQDPFGRRYNVALSVPGADSQARLGLQTLNVQARYPAGSPKDKQASYSLSINGGQTSGTNPLPFQYDAKGNAGVEYSADFVFAPDAGWDSDTYQYTLTGVSETGVVATMAESVAEFLTINIELRADFVWDDAEQALVILSSKKWNGDKRVVIQKGKEAPQVLRIRSDAKFRAEAVSYRVELSKGNKTVYAYGPLPMQDKHIIVLDQYAEHIPVYFNARFEDDSVDVTLTYDDGDVVWEDQFSLDAGQTRVARIVPAMKSIAQKSTLEAQYDILYASGATARGTVKGGQSATIRAATGATS</sequence>
<organism evidence="2 3">
    <name type="scientific">Massilia rubra</name>
    <dbReference type="NCBI Taxonomy" id="2607910"/>
    <lineage>
        <taxon>Bacteria</taxon>
        <taxon>Pseudomonadati</taxon>
        <taxon>Pseudomonadota</taxon>
        <taxon>Betaproteobacteria</taxon>
        <taxon>Burkholderiales</taxon>
        <taxon>Oxalobacteraceae</taxon>
        <taxon>Telluria group</taxon>
        <taxon>Massilia</taxon>
    </lineage>
</organism>
<name>A0ABX0LGG8_9BURK</name>
<dbReference type="EMBL" id="VUYU01000004">
    <property type="protein sequence ID" value="NHZ33342.1"/>
    <property type="molecule type" value="Genomic_DNA"/>
</dbReference>
<feature type="compositionally biased region" description="Polar residues" evidence="1">
    <location>
        <begin position="442"/>
        <end position="451"/>
    </location>
</feature>
<gene>
    <name evidence="2" type="ORF">F0185_07030</name>
</gene>
<proteinExistence type="predicted"/>
<evidence type="ECO:0000256" key="1">
    <source>
        <dbReference type="SAM" id="MobiDB-lite"/>
    </source>
</evidence>
<comment type="caution">
    <text evidence="2">The sequence shown here is derived from an EMBL/GenBank/DDBJ whole genome shotgun (WGS) entry which is preliminary data.</text>
</comment>
<feature type="region of interest" description="Disordered" evidence="1">
    <location>
        <begin position="432"/>
        <end position="451"/>
    </location>
</feature>
<keyword evidence="3" id="KW-1185">Reference proteome</keyword>
<feature type="compositionally biased region" description="Basic and acidic residues" evidence="1">
    <location>
        <begin position="302"/>
        <end position="312"/>
    </location>
</feature>